<evidence type="ECO:0000256" key="5">
    <source>
        <dbReference type="ARBA" id="ARBA00022857"/>
    </source>
</evidence>
<reference evidence="8 10" key="1">
    <citation type="journal article" date="2010" name="Nat. Commun.">
        <title>The complete sequence of the smallest known nuclear genome from the microsporidian Encephalitozoon intestinalis.</title>
        <authorList>
            <person name="Corradi N."/>
            <person name="Pombert J.-F."/>
            <person name="Farinelli L."/>
            <person name="Didier E.S."/>
            <person name="Keeling P.J."/>
        </authorList>
    </citation>
    <scope>NUCLEOTIDE SEQUENCE [LARGE SCALE GENOMIC DNA]</scope>
    <source>
        <strain evidence="8 10">ATCC 50506</strain>
    </source>
</reference>
<organism evidence="8 10">
    <name type="scientific">Encephalitozoon intestinalis (strain ATCC 50506)</name>
    <name type="common">Microsporidian parasite</name>
    <name type="synonym">Septata intestinalis</name>
    <dbReference type="NCBI Taxonomy" id="876142"/>
    <lineage>
        <taxon>Eukaryota</taxon>
        <taxon>Fungi</taxon>
        <taxon>Fungi incertae sedis</taxon>
        <taxon>Microsporidia</taxon>
        <taxon>Unikaryonidae</taxon>
        <taxon>Encephalitozoon</taxon>
    </lineage>
</organism>
<dbReference type="InterPro" id="IPR024072">
    <property type="entry name" value="DHFR-like_dom_sf"/>
</dbReference>
<dbReference type="PANTHER" id="PTHR48069">
    <property type="entry name" value="DIHYDROFOLATE REDUCTASE"/>
    <property type="match status" value="1"/>
</dbReference>
<dbReference type="RefSeq" id="XP_003072228.1">
    <property type="nucleotide sequence ID" value="XM_003072182.1"/>
</dbReference>
<dbReference type="InterPro" id="IPR001796">
    <property type="entry name" value="DHFR_dom"/>
</dbReference>
<dbReference type="GO" id="GO:0046654">
    <property type="term" value="P:tetrahydrofolate biosynthetic process"/>
    <property type="evidence" value="ECO:0007669"/>
    <property type="project" value="InterPro"/>
</dbReference>
<gene>
    <name evidence="8" type="ORF">Eint_010040</name>
    <name evidence="9" type="ORF">Eint_011380</name>
</gene>
<dbReference type="GO" id="GO:0005739">
    <property type="term" value="C:mitochondrion"/>
    <property type="evidence" value="ECO:0007669"/>
    <property type="project" value="TreeGrafter"/>
</dbReference>
<evidence type="ECO:0000256" key="3">
    <source>
        <dbReference type="ARBA" id="ARBA00018886"/>
    </source>
</evidence>
<dbReference type="GO" id="GO:0046452">
    <property type="term" value="P:dihydrofolate metabolic process"/>
    <property type="evidence" value="ECO:0007669"/>
    <property type="project" value="TreeGrafter"/>
</dbReference>
<dbReference type="VEuPathDB" id="MicrosporidiaDB:Eint_011380"/>
<dbReference type="EMBL" id="CP001942">
    <property type="protein sequence ID" value="ADM10868.1"/>
    <property type="molecule type" value="Genomic_DNA"/>
</dbReference>
<name>E0S583_ENCIT</name>
<dbReference type="GO" id="GO:0004146">
    <property type="term" value="F:dihydrofolate reductase activity"/>
    <property type="evidence" value="ECO:0007669"/>
    <property type="project" value="UniProtKB-EC"/>
</dbReference>
<dbReference type="KEGG" id="ein:Eint_011380"/>
<dbReference type="AlphaFoldDB" id="E0S583"/>
<dbReference type="GO" id="GO:0006730">
    <property type="term" value="P:one-carbon metabolic process"/>
    <property type="evidence" value="ECO:0007669"/>
    <property type="project" value="UniProtKB-KW"/>
</dbReference>
<dbReference type="PANTHER" id="PTHR48069:SF3">
    <property type="entry name" value="DIHYDROFOLATE REDUCTASE"/>
    <property type="match status" value="1"/>
</dbReference>
<dbReference type="GO" id="GO:0050661">
    <property type="term" value="F:NADP binding"/>
    <property type="evidence" value="ECO:0007669"/>
    <property type="project" value="InterPro"/>
</dbReference>
<dbReference type="EC" id="1.5.1.3" evidence="2"/>
<evidence type="ECO:0000259" key="7">
    <source>
        <dbReference type="PROSITE" id="PS51330"/>
    </source>
</evidence>
<proteinExistence type="predicted"/>
<evidence type="ECO:0000256" key="4">
    <source>
        <dbReference type="ARBA" id="ARBA00022563"/>
    </source>
</evidence>
<evidence type="ECO:0000313" key="9">
    <source>
        <dbReference type="EMBL" id="ADM11000.1"/>
    </source>
</evidence>
<evidence type="ECO:0000313" key="8">
    <source>
        <dbReference type="EMBL" id="ADM10868.1"/>
    </source>
</evidence>
<dbReference type="RefSeq" id="XP_003072360.1">
    <property type="nucleotide sequence ID" value="XM_003072314.1"/>
</dbReference>
<comment type="pathway">
    <text evidence="1">Cofactor biosynthesis; tetrahydrofolate biosynthesis; 5,6,7,8-tetrahydrofolate from 7,8-dihydrofolate: step 1/1.</text>
</comment>
<dbReference type="Gene3D" id="3.40.430.10">
    <property type="entry name" value="Dihydrofolate Reductase, subunit A"/>
    <property type="match status" value="1"/>
</dbReference>
<keyword evidence="5" id="KW-0521">NADP</keyword>
<accession>E0S583</accession>
<sequence length="204" mass="23003">MIALIVALAANQGIGRHGKLPWKHPLKTDMAWFRILSQSVPILSPDHISLSPSKSNVVVMGRKTWHSIPSRFRPLQNRINVVLSRSSLPHSQNTFFIPSFAALDHLPLPPSPATFVIGGHDIYALAIQTGRVQAMFVTEVHESPECDVFFPQVDWSSYQKRDITRDVARLVDTTLVDAFYIPEENIFNEGGISFKMFIYTKLHP</sequence>
<dbReference type="PROSITE" id="PS51330">
    <property type="entry name" value="DHFR_2"/>
    <property type="match status" value="1"/>
</dbReference>
<dbReference type="GeneID" id="9698581"/>
<evidence type="ECO:0000313" key="10">
    <source>
        <dbReference type="Proteomes" id="UP000002313"/>
    </source>
</evidence>
<dbReference type="OrthoDB" id="2190285at2759"/>
<reference evidence="8" key="3">
    <citation type="submission" date="2014-03" db="EMBL/GenBank/DDBJ databases">
        <authorList>
            <person name="Corradi N."/>
            <person name="Pombert J.-F."/>
            <person name="Keeling P.J."/>
        </authorList>
    </citation>
    <scope>NUCLEOTIDE SEQUENCE</scope>
    <source>
        <strain evidence="8">ATCC 50506</strain>
    </source>
</reference>
<evidence type="ECO:0000256" key="1">
    <source>
        <dbReference type="ARBA" id="ARBA00004903"/>
    </source>
</evidence>
<dbReference type="SUPFAM" id="SSF53597">
    <property type="entry name" value="Dihydrofolate reductase-like"/>
    <property type="match status" value="1"/>
</dbReference>
<dbReference type="GO" id="GO:0046655">
    <property type="term" value="P:folic acid metabolic process"/>
    <property type="evidence" value="ECO:0007669"/>
    <property type="project" value="TreeGrafter"/>
</dbReference>
<dbReference type="HOGENOM" id="CLU_043966_2_3_1"/>
<dbReference type="InterPro" id="IPR012259">
    <property type="entry name" value="DHFR"/>
</dbReference>
<evidence type="ECO:0000256" key="2">
    <source>
        <dbReference type="ARBA" id="ARBA00012856"/>
    </source>
</evidence>
<dbReference type="Pfam" id="PF00186">
    <property type="entry name" value="DHFR_1"/>
    <property type="match status" value="2"/>
</dbReference>
<dbReference type="EMBL" id="CP001942">
    <property type="protein sequence ID" value="ADM11000.1"/>
    <property type="molecule type" value="Genomic_DNA"/>
</dbReference>
<evidence type="ECO:0000256" key="6">
    <source>
        <dbReference type="ARBA" id="ARBA00023002"/>
    </source>
</evidence>
<dbReference type="PRINTS" id="PR00070">
    <property type="entry name" value="DHFR"/>
</dbReference>
<dbReference type="VEuPathDB" id="MicrosporidiaDB:Eint_010040"/>
<reference evidence="8" key="2">
    <citation type="journal article" date="2012" name="Proc. Natl. Acad. Sci. U.S.A.">
        <title>Gain and loss of multiple functionally related, horizontally transferred genes in the reduced genomes of two microsporidian parasites.</title>
        <authorList>
            <person name="Pombert J.-F."/>
            <person name="Selman M."/>
            <person name="Burki F."/>
            <person name="Bardell F.T."/>
            <person name="Farinelli L."/>
            <person name="Solter L.F."/>
            <person name="Whitman D.W."/>
            <person name="Weiss L.M."/>
            <person name="Corradi N."/>
            <person name="Keeling P.J."/>
        </authorList>
    </citation>
    <scope>NUCLEOTIDE SEQUENCE</scope>
    <source>
        <strain evidence="8">ATCC 50506</strain>
    </source>
</reference>
<dbReference type="CDD" id="cd00209">
    <property type="entry name" value="DHFR"/>
    <property type="match status" value="1"/>
</dbReference>
<feature type="domain" description="DHFR" evidence="7">
    <location>
        <begin position="1"/>
        <end position="201"/>
    </location>
</feature>
<keyword evidence="4" id="KW-0554">One-carbon metabolism</keyword>
<dbReference type="GeneID" id="9698574"/>
<keyword evidence="10" id="KW-1185">Reference proteome</keyword>
<protein>
    <recommendedName>
        <fullName evidence="3">Dihydrofolate reductase</fullName>
        <ecNumber evidence="2">1.5.1.3</ecNumber>
    </recommendedName>
</protein>
<dbReference type="Proteomes" id="UP000002313">
    <property type="component" value="Chromosome I"/>
</dbReference>
<keyword evidence="6" id="KW-0560">Oxidoreductase</keyword>
<dbReference type="KEGG" id="ein:Eint_010040"/>